<keyword evidence="3" id="KW-0949">S-adenosyl-L-methionine</keyword>
<dbReference type="PANTHER" id="PTHR30352:SF5">
    <property type="entry name" value="PYRUVATE FORMATE-LYASE 1-ACTIVATING ENZYME"/>
    <property type="match status" value="1"/>
</dbReference>
<accession>X1JEB7</accession>
<dbReference type="InterPro" id="IPR013785">
    <property type="entry name" value="Aldolase_TIM"/>
</dbReference>
<dbReference type="NCBIfam" id="TIGR04038">
    <property type="entry name" value="tatD_link_rSAM"/>
    <property type="match status" value="1"/>
</dbReference>
<evidence type="ECO:0000256" key="1">
    <source>
        <dbReference type="ARBA" id="ARBA00001966"/>
    </source>
</evidence>
<evidence type="ECO:0000256" key="4">
    <source>
        <dbReference type="ARBA" id="ARBA00022723"/>
    </source>
</evidence>
<evidence type="ECO:0000256" key="2">
    <source>
        <dbReference type="ARBA" id="ARBA00022485"/>
    </source>
</evidence>
<comment type="cofactor">
    <cofactor evidence="1">
        <name>[4Fe-4S] cluster</name>
        <dbReference type="ChEBI" id="CHEBI:49883"/>
    </cofactor>
</comment>
<dbReference type="PANTHER" id="PTHR30352">
    <property type="entry name" value="PYRUVATE FORMATE-LYASE-ACTIVATING ENZYME"/>
    <property type="match status" value="1"/>
</dbReference>
<dbReference type="GO" id="GO:0046872">
    <property type="term" value="F:metal ion binding"/>
    <property type="evidence" value="ECO:0007669"/>
    <property type="project" value="UniProtKB-KW"/>
</dbReference>
<dbReference type="InterPro" id="IPR034457">
    <property type="entry name" value="Organic_radical-activating"/>
</dbReference>
<evidence type="ECO:0000256" key="6">
    <source>
        <dbReference type="ARBA" id="ARBA00023014"/>
    </source>
</evidence>
<dbReference type="AlphaFoldDB" id="X1JEB7"/>
<keyword evidence="2" id="KW-0004">4Fe-4S</keyword>
<reference evidence="7" key="1">
    <citation type="journal article" date="2014" name="Front. Microbiol.">
        <title>High frequency of phylogenetically diverse reductive dehalogenase-homologous genes in deep subseafloor sedimentary metagenomes.</title>
        <authorList>
            <person name="Kawai M."/>
            <person name="Futagami T."/>
            <person name="Toyoda A."/>
            <person name="Takaki Y."/>
            <person name="Nishi S."/>
            <person name="Hori S."/>
            <person name="Arai W."/>
            <person name="Tsubouchi T."/>
            <person name="Morono Y."/>
            <person name="Uchiyama I."/>
            <person name="Ito T."/>
            <person name="Fujiyama A."/>
            <person name="Inagaki F."/>
            <person name="Takami H."/>
        </authorList>
    </citation>
    <scope>NUCLEOTIDE SEQUENCE</scope>
    <source>
        <strain evidence="7">Expedition CK06-06</strain>
    </source>
</reference>
<dbReference type="Gene3D" id="3.20.20.70">
    <property type="entry name" value="Aldolase class I"/>
    <property type="match status" value="1"/>
</dbReference>
<proteinExistence type="predicted"/>
<name>X1JEB7_9ZZZZ</name>
<keyword evidence="4" id="KW-0479">Metal-binding</keyword>
<dbReference type="InterPro" id="IPR058240">
    <property type="entry name" value="rSAM_sf"/>
</dbReference>
<dbReference type="CDD" id="cd01335">
    <property type="entry name" value="Radical_SAM"/>
    <property type="match status" value="1"/>
</dbReference>
<evidence type="ECO:0000256" key="5">
    <source>
        <dbReference type="ARBA" id="ARBA00023004"/>
    </source>
</evidence>
<organism evidence="7">
    <name type="scientific">marine sediment metagenome</name>
    <dbReference type="NCBI Taxonomy" id="412755"/>
    <lineage>
        <taxon>unclassified sequences</taxon>
        <taxon>metagenomes</taxon>
        <taxon>ecological metagenomes</taxon>
    </lineage>
</organism>
<feature type="non-terminal residue" evidence="7">
    <location>
        <position position="1"/>
    </location>
</feature>
<keyword evidence="5" id="KW-0408">Iron</keyword>
<dbReference type="GO" id="GO:0051539">
    <property type="term" value="F:4 iron, 4 sulfur cluster binding"/>
    <property type="evidence" value="ECO:0007669"/>
    <property type="project" value="UniProtKB-KW"/>
</dbReference>
<evidence type="ECO:0000313" key="7">
    <source>
        <dbReference type="EMBL" id="GAH68098.1"/>
    </source>
</evidence>
<dbReference type="EMBL" id="BARU01025579">
    <property type="protein sequence ID" value="GAH68098.1"/>
    <property type="molecule type" value="Genomic_DNA"/>
</dbReference>
<dbReference type="SUPFAM" id="SSF102114">
    <property type="entry name" value="Radical SAM enzymes"/>
    <property type="match status" value="1"/>
</dbReference>
<dbReference type="InterPro" id="IPR023821">
    <property type="entry name" value="rSAM_TatD-assoc"/>
</dbReference>
<evidence type="ECO:0000256" key="3">
    <source>
        <dbReference type="ARBA" id="ARBA00022691"/>
    </source>
</evidence>
<comment type="caution">
    <text evidence="7">The sequence shown here is derived from an EMBL/GenBank/DDBJ whole genome shotgun (WGS) entry which is preliminary data.</text>
</comment>
<sequence>HLFLERDPAPEEIIDALEGFERYREVVFCGLGEPTERLEPLKTVARFLKSKGVHLRLVTNGQGNLINDRPILSELKSLIDSVSVSLNTAAPKQYMELCRSRFGKEAFPAVIDFVKEAKKEIGSVEITAIDMPQVNIARVRNLATELGASFRLRRFNQVG</sequence>
<keyword evidence="6" id="KW-0411">Iron-sulfur</keyword>
<gene>
    <name evidence="7" type="ORF">S03H2_41194</name>
</gene>
<protein>
    <submittedName>
        <fullName evidence="7">Uncharacterized protein</fullName>
    </submittedName>
</protein>